<dbReference type="AlphaFoldDB" id="A0A423UHT0"/>
<accession>A0A423UHT0</accession>
<sequence length="448" mass="52519">MNSEKLKNMYENMPKGIKHLLAPLFVQAMIGNPHYKEMHKRLEDFDCMSEEDQLAIQFRELKKQCVYAYQHTEYYKELFDSIGFNPKDMSSFEGFEKVPLIDKFIAQEQGNKLYSDEDIDCYEGHTSGSTGKVFRVLLDRASIYRERAVVCHFMEKFGYDARRTRTLALWGHNKDSDYYYSPLKNEIVISPFRLFKSEEFDSVWGIIEAYSPEVVAGYPSAISVLCDLIRRNKKKLDLKFVLFYGEGSSESDRRQVEEVLHCPCITYYGHTERCAFLERDRDGYRINRLYGYTELLPTDESDVFRIVSTGFLSKKMPLVRYATDDYVVIDKNGHMEVRGHTTSEARIIAKNGARIYKGTVSPHSGPFEKVRLYQYVQDRPGHVFLDVVMDEPFAEEDRDTLAAYFERKCEGLLDIEIREVEELRTNKRGKYAWLIDEIDYSKYPEFKK</sequence>
<name>A0A423UHT0_9ACTN</name>
<dbReference type="GO" id="GO:0016874">
    <property type="term" value="F:ligase activity"/>
    <property type="evidence" value="ECO:0007669"/>
    <property type="project" value="UniProtKB-KW"/>
</dbReference>
<dbReference type="RefSeq" id="WP_096226899.1">
    <property type="nucleotide sequence ID" value="NZ_BAABZN010000001.1"/>
</dbReference>
<organism evidence="1 2">
    <name type="scientific">Gordonibacter urolithinfaciens</name>
    <dbReference type="NCBI Taxonomy" id="1335613"/>
    <lineage>
        <taxon>Bacteria</taxon>
        <taxon>Bacillati</taxon>
        <taxon>Actinomycetota</taxon>
        <taxon>Coriobacteriia</taxon>
        <taxon>Eggerthellales</taxon>
        <taxon>Eggerthellaceae</taxon>
        <taxon>Gordonibacter</taxon>
    </lineage>
</organism>
<reference evidence="2" key="1">
    <citation type="submission" date="2018-05" db="EMBL/GenBank/DDBJ databases">
        <title>Genome Sequencing of selected type strains of the family Eggerthellaceae.</title>
        <authorList>
            <person name="Danylec N."/>
            <person name="Stoll D.A."/>
            <person name="Doetsch A."/>
            <person name="Huch M."/>
        </authorList>
    </citation>
    <scope>NUCLEOTIDE SEQUENCE [LARGE SCALE GENOMIC DNA]</scope>
    <source>
        <strain evidence="2">DSM 27213</strain>
    </source>
</reference>
<evidence type="ECO:0000313" key="2">
    <source>
        <dbReference type="Proteomes" id="UP000285258"/>
    </source>
</evidence>
<dbReference type="InterPro" id="IPR053158">
    <property type="entry name" value="CapK_Type1_Caps_Biosynth"/>
</dbReference>
<dbReference type="InterPro" id="IPR042099">
    <property type="entry name" value="ANL_N_sf"/>
</dbReference>
<dbReference type="Gene3D" id="3.40.50.12780">
    <property type="entry name" value="N-terminal domain of ligase-like"/>
    <property type="match status" value="1"/>
</dbReference>
<dbReference type="Proteomes" id="UP000285258">
    <property type="component" value="Unassembled WGS sequence"/>
</dbReference>
<gene>
    <name evidence="1" type="ORF">DMP12_12115</name>
</gene>
<dbReference type="PANTHER" id="PTHR36932:SF1">
    <property type="entry name" value="CAPSULAR POLYSACCHARIDE BIOSYNTHESIS PROTEIN"/>
    <property type="match status" value="1"/>
</dbReference>
<dbReference type="PANTHER" id="PTHR36932">
    <property type="entry name" value="CAPSULAR POLYSACCHARIDE BIOSYNTHESIS PROTEIN"/>
    <property type="match status" value="1"/>
</dbReference>
<protein>
    <submittedName>
        <fullName evidence="1">Phenylacetate--CoA ligase family protein</fullName>
    </submittedName>
</protein>
<dbReference type="GeneID" id="97353630"/>
<dbReference type="SUPFAM" id="SSF56801">
    <property type="entry name" value="Acetyl-CoA synthetase-like"/>
    <property type="match status" value="1"/>
</dbReference>
<keyword evidence="1" id="KW-0436">Ligase</keyword>
<dbReference type="EMBL" id="QIBW01000017">
    <property type="protein sequence ID" value="ROT88462.1"/>
    <property type="molecule type" value="Genomic_DNA"/>
</dbReference>
<proteinExistence type="predicted"/>
<evidence type="ECO:0000313" key="1">
    <source>
        <dbReference type="EMBL" id="ROT88462.1"/>
    </source>
</evidence>
<comment type="caution">
    <text evidence="1">The sequence shown here is derived from an EMBL/GenBank/DDBJ whole genome shotgun (WGS) entry which is preliminary data.</text>
</comment>